<evidence type="ECO:0000256" key="3">
    <source>
        <dbReference type="ARBA" id="ARBA00022490"/>
    </source>
</evidence>
<dbReference type="GO" id="GO:0007026">
    <property type="term" value="P:negative regulation of microtubule depolymerization"/>
    <property type="evidence" value="ECO:0007669"/>
    <property type="project" value="TreeGrafter"/>
</dbReference>
<dbReference type="EMBL" id="JW863045">
    <property type="protein sequence ID" value="AFO95562.1"/>
    <property type="molecule type" value="mRNA"/>
</dbReference>
<keyword evidence="3" id="KW-0963">Cytoplasm</keyword>
<evidence type="ECO:0000313" key="8">
    <source>
        <dbReference type="EMBL" id="AFO95562.1"/>
    </source>
</evidence>
<reference evidence="8" key="1">
    <citation type="journal article" date="2014" name="Nature">
        <title>Elephant shark genome provides unique insights into gnathostome evolution.</title>
        <authorList>
            <consortium name="International Elephant Shark Genome Sequencing Consortium"/>
            <person name="Venkatesh B."/>
            <person name="Lee A.P."/>
            <person name="Ravi V."/>
            <person name="Maurya A.K."/>
            <person name="Lian M.M."/>
            <person name="Swann J.B."/>
            <person name="Ohta Y."/>
            <person name="Flajnik M.F."/>
            <person name="Sutoh Y."/>
            <person name="Kasahara M."/>
            <person name="Hoon S."/>
            <person name="Gangu V."/>
            <person name="Roy S.W."/>
            <person name="Irimia M."/>
            <person name="Korzh V."/>
            <person name="Kondrychyn I."/>
            <person name="Lim Z.W."/>
            <person name="Tay B.H."/>
            <person name="Tohari S."/>
            <person name="Kong K.W."/>
            <person name="Ho S."/>
            <person name="Lorente-Galdos B."/>
            <person name="Quilez J."/>
            <person name="Marques-Bonet T."/>
            <person name="Raney B.J."/>
            <person name="Ingham P.W."/>
            <person name="Tay A."/>
            <person name="Hillier L.W."/>
            <person name="Minx P."/>
            <person name="Boehm T."/>
            <person name="Wilson R.K."/>
            <person name="Brenner S."/>
            <person name="Warren W.C."/>
        </authorList>
    </citation>
    <scope>NUCLEOTIDE SEQUENCE</scope>
    <source>
        <tissue evidence="8">Testis</tissue>
    </source>
</reference>
<feature type="non-terminal residue" evidence="8">
    <location>
        <position position="1"/>
    </location>
</feature>
<comment type="similarity">
    <text evidence="2">Belongs to the CKAP2 family.</text>
</comment>
<dbReference type="InterPro" id="IPR029197">
    <property type="entry name" value="CKAP2_C"/>
</dbReference>
<evidence type="ECO:0000259" key="7">
    <source>
        <dbReference type="Pfam" id="PF15297"/>
    </source>
</evidence>
<organism evidence="8">
    <name type="scientific">Callorhinchus milii</name>
    <name type="common">Ghost shark</name>
    <dbReference type="NCBI Taxonomy" id="7868"/>
    <lineage>
        <taxon>Eukaryota</taxon>
        <taxon>Metazoa</taxon>
        <taxon>Chordata</taxon>
        <taxon>Craniata</taxon>
        <taxon>Vertebrata</taxon>
        <taxon>Chondrichthyes</taxon>
        <taxon>Holocephali</taxon>
        <taxon>Chimaeriformes</taxon>
        <taxon>Callorhinchidae</taxon>
        <taxon>Callorhinchus</taxon>
    </lineage>
</organism>
<keyword evidence="4" id="KW-0597">Phosphoprotein</keyword>
<feature type="region of interest" description="Disordered" evidence="6">
    <location>
        <begin position="46"/>
        <end position="271"/>
    </location>
</feature>
<evidence type="ECO:0000256" key="4">
    <source>
        <dbReference type="ARBA" id="ARBA00022553"/>
    </source>
</evidence>
<feature type="domain" description="Cytoskeleton-associated protein 2 C-terminal" evidence="7">
    <location>
        <begin position="612"/>
        <end position="738"/>
    </location>
</feature>
<accession>V9KCN2</accession>
<dbReference type="Gene3D" id="1.25.40.430">
    <property type="match status" value="1"/>
</dbReference>
<feature type="compositionally biased region" description="Acidic residues" evidence="6">
    <location>
        <begin position="559"/>
        <end position="568"/>
    </location>
</feature>
<dbReference type="PANTHER" id="PTHR16076">
    <property type="entry name" value="CYTOSKELETON ASSOCIATED PROTEIN 2-RELATED"/>
    <property type="match status" value="1"/>
</dbReference>
<feature type="compositionally biased region" description="Polar residues" evidence="6">
    <location>
        <begin position="238"/>
        <end position="254"/>
    </location>
</feature>
<evidence type="ECO:0000256" key="1">
    <source>
        <dbReference type="ARBA" id="ARBA00004245"/>
    </source>
</evidence>
<comment type="subcellular location">
    <subcellularLocation>
        <location evidence="1">Cytoplasm</location>
        <location evidence="1">Cytoskeleton</location>
    </subcellularLocation>
</comment>
<proteinExistence type="evidence at transcript level"/>
<feature type="compositionally biased region" description="Basic and acidic residues" evidence="6">
    <location>
        <begin position="335"/>
        <end position="358"/>
    </location>
</feature>
<dbReference type="PANTHER" id="PTHR16076:SF8">
    <property type="entry name" value="CYTOSKELETON-ASSOCIATED PROTEIN 2"/>
    <property type="match status" value="1"/>
</dbReference>
<feature type="compositionally biased region" description="Basic residues" evidence="6">
    <location>
        <begin position="323"/>
        <end position="334"/>
    </location>
</feature>
<feature type="compositionally biased region" description="Polar residues" evidence="6">
    <location>
        <begin position="140"/>
        <end position="157"/>
    </location>
</feature>
<dbReference type="InterPro" id="IPR026165">
    <property type="entry name" value="CKAP2_fam"/>
</dbReference>
<feature type="compositionally biased region" description="Basic and acidic residues" evidence="6">
    <location>
        <begin position="46"/>
        <end position="58"/>
    </location>
</feature>
<feature type="domain" description="Cytoskeleton-associated protein 2 C-terminal" evidence="7">
    <location>
        <begin position="326"/>
        <end position="501"/>
    </location>
</feature>
<sequence>PPPRPALSSEEQRRQKIQEYIIRKKQANAIALQARDRLEGRLYLKDETNFQKGQDKAKPTAMVSEGKTPQAAWRKPSGVAQRNKPVQKKPATQSTSDSKVALSKSGEGEPSRVQIGSEGSGEASEPSLLLTDGQNEVPPDQSSQNEAENFQSITVEQNKALAAERGSKPKPAPASRPLPGSFRGRIVQSKVQSFRATSHQSEKRDRVDMTSNPDLTELKNEARGRLLKPRLKKATGIENVQPNRRTASATTTPNKPRILATATETKAPRNQRPLLTNTTVKTKPAVQLFTGNVKRPPPASKHSTAQRGSALSRSPSKGSPAKPARKAVGAHKPMKCKESAEEKRAWLPLWREQKESKKPTVPLQNSNPPEDSVKPFWTTILEEENQNKFGNQINNYLSNCLKQINEGCSENEATLTLNSFVENLPMAKKFARYWICLAKLEQRKGSIHDIIGIYEEAIKSGAQPAEELRNTLADILGNISSLQKNLGTEKPKGEVAQETTEPETESTTHAANSTEVQAPPADDPESLPAEEGENLAVEAYVLEEDTVDPPTGEQKPPVEEEEEEEDQGADPTADEVKQLIKQETEPGSDEGNRCLEEEANTAVNPFAKADGEEKVCKAETKEYDEDDEIEEIEDVSMLKTLERQISNEVENRGSAIKFNIKNTPILQNVKNMLQLENSNSGIKDLKFLTPVRRSHRIEKVAFQFPIMLQDHDPCVSSLEDLLEMGESTAYVVRANSALPHCSYPPTE</sequence>
<feature type="region of interest" description="Disordered" evidence="6">
    <location>
        <begin position="545"/>
        <end position="574"/>
    </location>
</feature>
<dbReference type="GO" id="GO:0015630">
    <property type="term" value="C:microtubule cytoskeleton"/>
    <property type="evidence" value="ECO:0007669"/>
    <property type="project" value="TreeGrafter"/>
</dbReference>
<name>V9KCN2_CALMI</name>
<feature type="region of interest" description="Disordered" evidence="6">
    <location>
        <begin position="283"/>
        <end position="372"/>
    </location>
</feature>
<feature type="compositionally biased region" description="Polar residues" evidence="6">
    <location>
        <begin position="189"/>
        <end position="199"/>
    </location>
</feature>
<dbReference type="AlphaFoldDB" id="V9KCN2"/>
<evidence type="ECO:0000256" key="6">
    <source>
        <dbReference type="SAM" id="MobiDB-lite"/>
    </source>
</evidence>
<protein>
    <submittedName>
        <fullName evidence="8">Cytoskeleton-associated protein 2-like protein</fullName>
    </submittedName>
</protein>
<dbReference type="Pfam" id="PF15297">
    <property type="entry name" value="CKAP2_C"/>
    <property type="match status" value="2"/>
</dbReference>
<keyword evidence="5" id="KW-0206">Cytoskeleton</keyword>
<feature type="compositionally biased region" description="Low complexity" evidence="6">
    <location>
        <begin position="116"/>
        <end position="130"/>
    </location>
</feature>
<feature type="compositionally biased region" description="Polar residues" evidence="6">
    <location>
        <begin position="301"/>
        <end position="317"/>
    </location>
</feature>
<evidence type="ECO:0000256" key="2">
    <source>
        <dbReference type="ARBA" id="ARBA00009468"/>
    </source>
</evidence>
<feature type="region of interest" description="Disordered" evidence="6">
    <location>
        <begin position="484"/>
        <end position="528"/>
    </location>
</feature>
<evidence type="ECO:0000256" key="5">
    <source>
        <dbReference type="ARBA" id="ARBA00023212"/>
    </source>
</evidence>